<proteinExistence type="predicted"/>
<protein>
    <submittedName>
        <fullName evidence="1">Uncharacterized protein</fullName>
    </submittedName>
</protein>
<comment type="caution">
    <text evidence="1">The sequence shown here is derived from an EMBL/GenBank/DDBJ whole genome shotgun (WGS) entry which is preliminary data.</text>
</comment>
<evidence type="ECO:0000313" key="1">
    <source>
        <dbReference type="EMBL" id="KUM49245.1"/>
    </source>
</evidence>
<accession>A0A101M1N3</accession>
<sequence>MISSSMSMLIGVGNGNGVGDERWKWRWQGQRRKQPSAHLFSIPHAWKEGVILCALTVSDHTCPGIRCSCVNSCST</sequence>
<dbReference type="AlphaFoldDB" id="A0A101M1N3"/>
<dbReference type="EMBL" id="LKAM01000003">
    <property type="protein sequence ID" value="KUM49245.1"/>
    <property type="molecule type" value="Genomic_DNA"/>
</dbReference>
<name>A0A101M1N3_PICGL</name>
<organism evidence="1">
    <name type="scientific">Picea glauca</name>
    <name type="common">White spruce</name>
    <name type="synonym">Pinus glauca</name>
    <dbReference type="NCBI Taxonomy" id="3330"/>
    <lineage>
        <taxon>Eukaryota</taxon>
        <taxon>Viridiplantae</taxon>
        <taxon>Streptophyta</taxon>
        <taxon>Embryophyta</taxon>
        <taxon>Tracheophyta</taxon>
        <taxon>Spermatophyta</taxon>
        <taxon>Pinopsida</taxon>
        <taxon>Pinidae</taxon>
        <taxon>Conifers I</taxon>
        <taxon>Pinales</taxon>
        <taxon>Pinaceae</taxon>
        <taxon>Picea</taxon>
    </lineage>
</organism>
<reference evidence="1" key="1">
    <citation type="journal article" date="2015" name="Genome Biol. Evol.">
        <title>Organellar Genomes of White Spruce (Picea glauca): Assembly and Annotation.</title>
        <authorList>
            <person name="Jackman S.D."/>
            <person name="Warren R.L."/>
            <person name="Gibb E.A."/>
            <person name="Vandervalk B.P."/>
            <person name="Mohamadi H."/>
            <person name="Chu J."/>
            <person name="Raymond A."/>
            <person name="Pleasance S."/>
            <person name="Coope R."/>
            <person name="Wildung M.R."/>
            <person name="Ritland C.E."/>
            <person name="Bousquet J."/>
            <person name="Jones S.J."/>
            <person name="Bohlmann J."/>
            <person name="Birol I."/>
        </authorList>
    </citation>
    <scope>NUCLEOTIDE SEQUENCE [LARGE SCALE GENOMIC DNA]</scope>
    <source>
        <tissue evidence="1">Flushing bud</tissue>
    </source>
</reference>
<geneLocation type="mitochondrion" evidence="1"/>
<gene>
    <name evidence="1" type="ORF">ABT39_MTgene3794</name>
</gene>
<keyword evidence="1" id="KW-0496">Mitochondrion</keyword>